<evidence type="ECO:0000313" key="3">
    <source>
        <dbReference type="Proteomes" id="UP001150925"/>
    </source>
</evidence>
<feature type="compositionally biased region" description="Polar residues" evidence="1">
    <location>
        <begin position="218"/>
        <end position="245"/>
    </location>
</feature>
<reference evidence="2" key="1">
    <citation type="submission" date="2022-07" db="EMBL/GenBank/DDBJ databases">
        <title>Phylogenomic reconstructions and comparative analyses of Kickxellomycotina fungi.</title>
        <authorList>
            <person name="Reynolds N.K."/>
            <person name="Stajich J.E."/>
            <person name="Barry K."/>
            <person name="Grigoriev I.V."/>
            <person name="Crous P."/>
            <person name="Smith M.E."/>
        </authorList>
    </citation>
    <scope>NUCLEOTIDE SEQUENCE</scope>
    <source>
        <strain evidence="2">RSA 1196</strain>
    </source>
</reference>
<feature type="compositionally biased region" description="Low complexity" evidence="1">
    <location>
        <begin position="253"/>
        <end position="262"/>
    </location>
</feature>
<feature type="compositionally biased region" description="Polar residues" evidence="1">
    <location>
        <begin position="285"/>
        <end position="297"/>
    </location>
</feature>
<dbReference type="OrthoDB" id="5716621at2759"/>
<feature type="region of interest" description="Disordered" evidence="1">
    <location>
        <begin position="212"/>
        <end position="385"/>
    </location>
</feature>
<gene>
    <name evidence="2" type="ORF">IWQ62_000352</name>
</gene>
<sequence>MSYNNVSSPSVGTFKVHIGNATTTADQGVDIKIRLVPESFNAQNTTATTQVMQRNVGRYQKTQQSRAPLAAPLPKTNPSLVNPQPVTGICTKGKSAKQKKSKGSGTFGWFKILRLVFGGSRRSKAAKSTTRHTASTTRVKPSSTRLVTPMEERVAIDNDECLDMDGSAIWDAMQNNNQPPLNHSTSRPAMAYPAIQWGAQSHTSNTYSRAQAAYPRPNHNSSATRSTHMSNTSNVHGGSMHSQVNGVHWQDRSTSPTTSTSTNQRITQRNTHANSTVRVPPPTGLRNSYSTASIQGTNRERYSKASPHIRVDVTPASNPVPTPPPSIRPRPGDIRGAPRRNVPPSFPVMTGARKLRNTPSWHQGNYIQPGRNVPPNGVGPYNSLM</sequence>
<evidence type="ECO:0000313" key="2">
    <source>
        <dbReference type="EMBL" id="KAJ1969854.1"/>
    </source>
</evidence>
<feature type="compositionally biased region" description="Low complexity" evidence="1">
    <location>
        <begin position="369"/>
        <end position="385"/>
    </location>
</feature>
<feature type="compositionally biased region" description="Polar residues" evidence="1">
    <location>
        <begin position="263"/>
        <end position="277"/>
    </location>
</feature>
<protein>
    <submittedName>
        <fullName evidence="2">Uncharacterized protein</fullName>
    </submittedName>
</protein>
<dbReference type="EMBL" id="JANBPY010000018">
    <property type="protein sequence ID" value="KAJ1969854.1"/>
    <property type="molecule type" value="Genomic_DNA"/>
</dbReference>
<name>A0A9W8E9B7_9FUNG</name>
<feature type="region of interest" description="Disordered" evidence="1">
    <location>
        <begin position="121"/>
        <end position="145"/>
    </location>
</feature>
<keyword evidence="3" id="KW-1185">Reference proteome</keyword>
<comment type="caution">
    <text evidence="2">The sequence shown here is derived from an EMBL/GenBank/DDBJ whole genome shotgun (WGS) entry which is preliminary data.</text>
</comment>
<evidence type="ECO:0000256" key="1">
    <source>
        <dbReference type="SAM" id="MobiDB-lite"/>
    </source>
</evidence>
<feature type="compositionally biased region" description="Polar residues" evidence="1">
    <location>
        <begin position="126"/>
        <end position="145"/>
    </location>
</feature>
<feature type="compositionally biased region" description="Pro residues" evidence="1">
    <location>
        <begin position="318"/>
        <end position="328"/>
    </location>
</feature>
<feature type="region of interest" description="Disordered" evidence="1">
    <location>
        <begin position="60"/>
        <end position="84"/>
    </location>
</feature>
<feature type="compositionally biased region" description="Polar residues" evidence="1">
    <location>
        <begin position="357"/>
        <end position="366"/>
    </location>
</feature>
<dbReference type="Proteomes" id="UP001150925">
    <property type="component" value="Unassembled WGS sequence"/>
</dbReference>
<organism evidence="2 3">
    <name type="scientific">Dispira parvispora</name>
    <dbReference type="NCBI Taxonomy" id="1520584"/>
    <lineage>
        <taxon>Eukaryota</taxon>
        <taxon>Fungi</taxon>
        <taxon>Fungi incertae sedis</taxon>
        <taxon>Zoopagomycota</taxon>
        <taxon>Kickxellomycotina</taxon>
        <taxon>Dimargaritomycetes</taxon>
        <taxon>Dimargaritales</taxon>
        <taxon>Dimargaritaceae</taxon>
        <taxon>Dispira</taxon>
    </lineage>
</organism>
<dbReference type="AlphaFoldDB" id="A0A9W8E9B7"/>
<proteinExistence type="predicted"/>
<accession>A0A9W8E9B7</accession>